<feature type="region of interest" description="Disordered" evidence="1">
    <location>
        <begin position="26"/>
        <end position="92"/>
    </location>
</feature>
<protein>
    <submittedName>
        <fullName evidence="3">Putative secreted protein</fullName>
    </submittedName>
</protein>
<keyword evidence="2" id="KW-0732">Signal</keyword>
<feature type="compositionally biased region" description="Pro residues" evidence="1">
    <location>
        <begin position="82"/>
        <end position="92"/>
    </location>
</feature>
<evidence type="ECO:0000313" key="3">
    <source>
        <dbReference type="EMBL" id="MBW76196.1"/>
    </source>
</evidence>
<feature type="compositionally biased region" description="Basic and acidic residues" evidence="1">
    <location>
        <begin position="53"/>
        <end position="62"/>
    </location>
</feature>
<feature type="chain" id="PRO_5014921638" evidence="2">
    <location>
        <begin position="29"/>
        <end position="92"/>
    </location>
</feature>
<sequence length="92" mass="10429">MHTPPAGRAHSPLPLLCLLLCMTATTSSTPPHHPGNRQHQKNRSSRGAFLEKFCSRFNRDQKWSTTGRRWPQQQQRTHYLATPPPPSSSSSR</sequence>
<proteinExistence type="predicted"/>
<reference evidence="3" key="1">
    <citation type="submission" date="2018-01" db="EMBL/GenBank/DDBJ databases">
        <title>An insight into the sialome of Amazonian anophelines.</title>
        <authorList>
            <person name="Ribeiro J.M."/>
            <person name="Scarpassa V."/>
            <person name="Calvo E."/>
        </authorList>
    </citation>
    <scope>NUCLEOTIDE SEQUENCE</scope>
</reference>
<feature type="compositionally biased region" description="Basic residues" evidence="1">
    <location>
        <begin position="34"/>
        <end position="44"/>
    </location>
</feature>
<dbReference type="AlphaFoldDB" id="A0A2M4DFA3"/>
<feature type="signal peptide" evidence="2">
    <location>
        <begin position="1"/>
        <end position="28"/>
    </location>
</feature>
<dbReference type="EMBL" id="GGFL01012018">
    <property type="protein sequence ID" value="MBW76196.1"/>
    <property type="molecule type" value="Transcribed_RNA"/>
</dbReference>
<name>A0A2M4DFA3_ANODA</name>
<feature type="compositionally biased region" description="Polar residues" evidence="1">
    <location>
        <begin position="63"/>
        <end position="77"/>
    </location>
</feature>
<evidence type="ECO:0000256" key="2">
    <source>
        <dbReference type="SAM" id="SignalP"/>
    </source>
</evidence>
<organism evidence="3">
    <name type="scientific">Anopheles darlingi</name>
    <name type="common">Mosquito</name>
    <dbReference type="NCBI Taxonomy" id="43151"/>
    <lineage>
        <taxon>Eukaryota</taxon>
        <taxon>Metazoa</taxon>
        <taxon>Ecdysozoa</taxon>
        <taxon>Arthropoda</taxon>
        <taxon>Hexapoda</taxon>
        <taxon>Insecta</taxon>
        <taxon>Pterygota</taxon>
        <taxon>Neoptera</taxon>
        <taxon>Endopterygota</taxon>
        <taxon>Diptera</taxon>
        <taxon>Nematocera</taxon>
        <taxon>Culicoidea</taxon>
        <taxon>Culicidae</taxon>
        <taxon>Anophelinae</taxon>
        <taxon>Anopheles</taxon>
    </lineage>
</organism>
<accession>A0A2M4DFA3</accession>
<evidence type="ECO:0000256" key="1">
    <source>
        <dbReference type="SAM" id="MobiDB-lite"/>
    </source>
</evidence>